<organism evidence="1 2">
    <name type="scientific">Segniliparus rugosus (strain ATCC BAA-974 / DSM 45345 / CCUG 50838 / CIP 108380 / JCM 13579 / CDC 945)</name>
    <dbReference type="NCBI Taxonomy" id="679197"/>
    <lineage>
        <taxon>Bacteria</taxon>
        <taxon>Bacillati</taxon>
        <taxon>Actinomycetota</taxon>
        <taxon>Actinomycetes</taxon>
        <taxon>Mycobacteriales</taxon>
        <taxon>Segniliparaceae</taxon>
        <taxon>Segniliparus</taxon>
    </lineage>
</organism>
<evidence type="ECO:0000313" key="2">
    <source>
        <dbReference type="Proteomes" id="UP000004816"/>
    </source>
</evidence>
<evidence type="ECO:0000313" key="1">
    <source>
        <dbReference type="EMBL" id="ERG69302.1"/>
    </source>
</evidence>
<gene>
    <name evidence="1" type="ORF">HMPREF9336_04193</name>
</gene>
<name>U1M1Q1_SEGRC</name>
<dbReference type="AlphaFoldDB" id="U1M1Q1"/>
<proteinExistence type="predicted"/>
<dbReference type="Proteomes" id="UP000004816">
    <property type="component" value="Unassembled WGS sequence"/>
</dbReference>
<dbReference type="STRING" id="679197.HMPREF9336_04193"/>
<dbReference type="HOGENOM" id="CLU_2809998_0_0_11"/>
<protein>
    <submittedName>
        <fullName evidence="1">Uncharacterized protein</fullName>
    </submittedName>
</protein>
<accession>U1M1Q1</accession>
<comment type="caution">
    <text evidence="1">The sequence shown here is derived from an EMBL/GenBank/DDBJ whole genome shotgun (WGS) entry which is preliminary data.</text>
</comment>
<keyword evidence="2" id="KW-1185">Reference proteome</keyword>
<sequence length="67" mass="7621">MSEQLSETAKEVLEMTFNAIAAHAIAYAETVACWRETYPNLDDLPDTLREFVIEVEDRAEKAIALFE</sequence>
<dbReference type="EMBL" id="ACZI02000002">
    <property type="protein sequence ID" value="ERG69302.1"/>
    <property type="molecule type" value="Genomic_DNA"/>
</dbReference>
<reference evidence="1 2" key="1">
    <citation type="journal article" date="2011" name="Stand. Genomic Sci.">
        <title>High quality draft genome sequence of Segniliparus rugosus CDC 945(T)= (ATCC BAA-974(T)).</title>
        <authorList>
            <person name="Earl A.M."/>
            <person name="Desjardins C.A."/>
            <person name="Fitzgerald M.G."/>
            <person name="Arachchi H.M."/>
            <person name="Zeng Q."/>
            <person name="Mehta T."/>
            <person name="Griggs A."/>
            <person name="Birren B.W."/>
            <person name="Toney N.C."/>
            <person name="Carr J."/>
            <person name="Posey J."/>
            <person name="Butler W.R."/>
        </authorList>
    </citation>
    <scope>NUCLEOTIDE SEQUENCE [LARGE SCALE GENOMIC DNA]</scope>
    <source>
        <strain evidence="2">ATCC BAA-974 / DSM 45345 / CCUG 50838 / CIP 108380 / JCM 13579 / CDC 945</strain>
    </source>
</reference>
<dbReference type="RefSeq" id="WP_021030276.1">
    <property type="nucleotide sequence ID" value="NZ_KI391953.1"/>
</dbReference>